<organism evidence="1 2">
    <name type="scientific">Sphingomonas pokkalii</name>
    <dbReference type="NCBI Taxonomy" id="2175090"/>
    <lineage>
        <taxon>Bacteria</taxon>
        <taxon>Pseudomonadati</taxon>
        <taxon>Pseudomonadota</taxon>
        <taxon>Alphaproteobacteria</taxon>
        <taxon>Sphingomonadales</taxon>
        <taxon>Sphingomonadaceae</taxon>
        <taxon>Sphingomonas</taxon>
    </lineage>
</organism>
<accession>A0A2U0SHI1</accession>
<keyword evidence="2" id="KW-1185">Reference proteome</keyword>
<evidence type="ECO:0000313" key="1">
    <source>
        <dbReference type="EMBL" id="PVX30808.1"/>
    </source>
</evidence>
<dbReference type="RefSeq" id="WP_116470211.1">
    <property type="nucleotide sequence ID" value="NZ_QENQ01000001.1"/>
</dbReference>
<proteinExistence type="predicted"/>
<comment type="caution">
    <text evidence="1">The sequence shown here is derived from an EMBL/GenBank/DDBJ whole genome shotgun (WGS) entry which is preliminary data.</text>
</comment>
<dbReference type="Proteomes" id="UP000245890">
    <property type="component" value="Unassembled WGS sequence"/>
</dbReference>
<dbReference type="EMBL" id="QENQ01000001">
    <property type="protein sequence ID" value="PVX30808.1"/>
    <property type="molecule type" value="Genomic_DNA"/>
</dbReference>
<protein>
    <submittedName>
        <fullName evidence="1">Uncharacterized protein</fullName>
    </submittedName>
</protein>
<evidence type="ECO:0000313" key="2">
    <source>
        <dbReference type="Proteomes" id="UP000245890"/>
    </source>
</evidence>
<reference evidence="1 2" key="1">
    <citation type="submission" date="2018-05" db="EMBL/GenBank/DDBJ databases">
        <title>Description of Sphingomonas pokkalii sp nov, isolated from the rhizosphere of saline tolerant pokkali rice and its draft genome analysis.</title>
        <authorList>
            <person name="Menon R."/>
            <person name="Kumari S."/>
            <person name="Rameshkumar N."/>
        </authorList>
    </citation>
    <scope>NUCLEOTIDE SEQUENCE [LARGE SCALE GENOMIC DNA]</scope>
    <source>
        <strain evidence="1 2">L3B27</strain>
    </source>
</reference>
<name>A0A2U0SHI1_9SPHN</name>
<sequence>MGAFGWIRVLFGARSQAKADKVAPVASLADRSAQARARFWERLGPTSDRILSSAPAGSQWPGGHEAYRLIHRGSAILLATDGLSDPIGDAANANGFEVELFIEGIGEGSTAPVAGDGWMLEVLRRVAAIVAEEQGILGPLDRHGPIPLELTNVSASAAIAARMPAHFLTADDVLGVLIGGPEPDFATRIEDMPLSAVRVVPVVLLTAAELGEIRAGDSETRDAVAGRLAAAGAGHCCDLQRESIV</sequence>
<dbReference type="AlphaFoldDB" id="A0A2U0SHI1"/>
<dbReference type="OrthoDB" id="6556108at2"/>
<gene>
    <name evidence="1" type="ORF">DD559_16935</name>
</gene>